<dbReference type="Pfam" id="PF05138">
    <property type="entry name" value="PaaA_PaaC"/>
    <property type="match status" value="1"/>
</dbReference>
<dbReference type="AlphaFoldDB" id="A0A238VPT1"/>
<protein>
    <submittedName>
        <fullName evidence="1">Ring-1,2-phenylacetyl-CoA epoxidase subunit PaaC</fullName>
    </submittedName>
</protein>
<reference evidence="1 2" key="1">
    <citation type="submission" date="2017-06" db="EMBL/GenBank/DDBJ databases">
        <authorList>
            <person name="Kim H.J."/>
            <person name="Triplett B.A."/>
        </authorList>
    </citation>
    <scope>NUCLEOTIDE SEQUENCE [LARGE SCALE GENOMIC DNA]</scope>
    <source>
        <strain evidence="1 2">DSM 25597</strain>
    </source>
</reference>
<organism evidence="1 2">
    <name type="scientific">Dokdonia pacifica</name>
    <dbReference type="NCBI Taxonomy" id="1627892"/>
    <lineage>
        <taxon>Bacteria</taxon>
        <taxon>Pseudomonadati</taxon>
        <taxon>Bacteroidota</taxon>
        <taxon>Flavobacteriia</taxon>
        <taxon>Flavobacteriales</taxon>
        <taxon>Flavobacteriaceae</taxon>
        <taxon>Dokdonia</taxon>
    </lineage>
</organism>
<dbReference type="InterPro" id="IPR012347">
    <property type="entry name" value="Ferritin-like"/>
</dbReference>
<dbReference type="FunFam" id="1.20.1260.10:FF:000012">
    <property type="entry name" value="1,2-phenylacetyl-CoA epoxidase, subunit C"/>
    <property type="match status" value="1"/>
</dbReference>
<dbReference type="Gene3D" id="1.20.1260.10">
    <property type="match status" value="1"/>
</dbReference>
<dbReference type="GO" id="GO:0010124">
    <property type="term" value="P:phenylacetate catabolic process"/>
    <property type="evidence" value="ECO:0007669"/>
    <property type="project" value="InterPro"/>
</dbReference>
<accession>A0A238VPT1</accession>
<gene>
    <name evidence="1" type="ORF">SAMN06265376_101144</name>
</gene>
<proteinExistence type="predicted"/>
<sequence>MINNSTTDTNSLPLGEMSEGQRGNLYNYILGIADNSLILGQRLGELCGHGPSLETDIAETNISLDLFGQVRSYFQYAAQISGDDAATEDTIAFLRLERQYKNVLLVEQPNTDFGYVIVRQFLFDAYHLLFLRELEKSNDQTLLAIAKKSVKEVSYHWRFSSDWIRRLGDGTQESHERVQEAVTDLWMYTDELFHQTEADQAMIAEGVGVDTAALKEIYYKMVSEVLEEATLEVPENKYFHKGGKQGIHSEHMGYILSDMQYMQRTYPNMEW</sequence>
<name>A0A238VPT1_9FLAO</name>
<evidence type="ECO:0000313" key="2">
    <source>
        <dbReference type="Proteomes" id="UP000198379"/>
    </source>
</evidence>
<dbReference type="PANTHER" id="PTHR30458:SF0">
    <property type="entry name" value="1,2-PHENYLACETYL-COA EPOXIDASE, SUBUNIT C"/>
    <property type="match status" value="1"/>
</dbReference>
<dbReference type="GO" id="GO:0005829">
    <property type="term" value="C:cytosol"/>
    <property type="evidence" value="ECO:0007669"/>
    <property type="project" value="TreeGrafter"/>
</dbReference>
<dbReference type="Proteomes" id="UP000198379">
    <property type="component" value="Unassembled WGS sequence"/>
</dbReference>
<dbReference type="PIRSF" id="PIRSF037834">
    <property type="entry name" value="PA_CoA_Oase3"/>
    <property type="match status" value="1"/>
</dbReference>
<dbReference type="SUPFAM" id="SSF47240">
    <property type="entry name" value="Ferritin-like"/>
    <property type="match status" value="1"/>
</dbReference>
<keyword evidence="2" id="KW-1185">Reference proteome</keyword>
<dbReference type="NCBIfam" id="TIGR02158">
    <property type="entry name" value="PA_CoA_Oxy3"/>
    <property type="match status" value="1"/>
</dbReference>
<dbReference type="InterPro" id="IPR007814">
    <property type="entry name" value="PaaA_PaaC"/>
</dbReference>
<dbReference type="InterPro" id="IPR009078">
    <property type="entry name" value="Ferritin-like_SF"/>
</dbReference>
<evidence type="ECO:0000313" key="1">
    <source>
        <dbReference type="EMBL" id="SNR36147.1"/>
    </source>
</evidence>
<dbReference type="EMBL" id="FZNY01000001">
    <property type="protein sequence ID" value="SNR36147.1"/>
    <property type="molecule type" value="Genomic_DNA"/>
</dbReference>
<dbReference type="InterPro" id="IPR052703">
    <property type="entry name" value="Aromatic_CoA_ox/epox"/>
</dbReference>
<dbReference type="PANTHER" id="PTHR30458">
    <property type="entry name" value="PHENYLACETIC ACID DEGRADATION PROTEIN PAA"/>
    <property type="match status" value="1"/>
</dbReference>
<dbReference type="InterPro" id="IPR011882">
    <property type="entry name" value="PaaC"/>
</dbReference>